<proteinExistence type="predicted"/>
<sequence>MNNPLIIENTITGEKIFKSQPVDEEVIFDGGVMITETDTRGIITYANRKFREMTGFNKEELIGSPHSINRHPDMPKGAFRGMWKIISAKKKWRGYVKNMRKDGKYYWVLVYIQPKLDENDKIVGFIAGRKIAYPESIKEASALYAKLHGDEHIDDKIFIDDSYDSYLKTGK</sequence>
<organism evidence="2">
    <name type="scientific">hydrothermal vent metagenome</name>
    <dbReference type="NCBI Taxonomy" id="652676"/>
    <lineage>
        <taxon>unclassified sequences</taxon>
        <taxon>metagenomes</taxon>
        <taxon>ecological metagenomes</taxon>
    </lineage>
</organism>
<name>A0A1W1CA90_9ZZZZ</name>
<protein>
    <submittedName>
        <fullName evidence="2">Putative PAS/PAC sensor protein</fullName>
    </submittedName>
</protein>
<dbReference type="InterPro" id="IPR000014">
    <property type="entry name" value="PAS"/>
</dbReference>
<dbReference type="Gene3D" id="3.30.450.20">
    <property type="entry name" value="PAS domain"/>
    <property type="match status" value="1"/>
</dbReference>
<evidence type="ECO:0000259" key="1">
    <source>
        <dbReference type="PROSITE" id="PS50112"/>
    </source>
</evidence>
<dbReference type="InterPro" id="IPR035965">
    <property type="entry name" value="PAS-like_dom_sf"/>
</dbReference>
<gene>
    <name evidence="2" type="ORF">MNB_SV-8-145</name>
</gene>
<dbReference type="AlphaFoldDB" id="A0A1W1CA90"/>
<dbReference type="EMBL" id="FPHD01000061">
    <property type="protein sequence ID" value="SFV62684.1"/>
    <property type="molecule type" value="Genomic_DNA"/>
</dbReference>
<dbReference type="CDD" id="cd00130">
    <property type="entry name" value="PAS"/>
    <property type="match status" value="1"/>
</dbReference>
<dbReference type="PROSITE" id="PS50112">
    <property type="entry name" value="PAS"/>
    <property type="match status" value="1"/>
</dbReference>
<feature type="domain" description="PAS" evidence="1">
    <location>
        <begin position="38"/>
        <end position="63"/>
    </location>
</feature>
<reference evidence="2" key="1">
    <citation type="submission" date="2016-10" db="EMBL/GenBank/DDBJ databases">
        <authorList>
            <person name="de Groot N.N."/>
        </authorList>
    </citation>
    <scope>NUCLEOTIDE SEQUENCE</scope>
</reference>
<accession>A0A1W1CA90</accession>
<dbReference type="SUPFAM" id="SSF55785">
    <property type="entry name" value="PYP-like sensor domain (PAS domain)"/>
    <property type="match status" value="1"/>
</dbReference>
<dbReference type="Pfam" id="PF08447">
    <property type="entry name" value="PAS_3"/>
    <property type="match status" value="1"/>
</dbReference>
<dbReference type="NCBIfam" id="TIGR00229">
    <property type="entry name" value="sensory_box"/>
    <property type="match status" value="1"/>
</dbReference>
<dbReference type="InterPro" id="IPR013655">
    <property type="entry name" value="PAS_fold_3"/>
</dbReference>
<evidence type="ECO:0000313" key="2">
    <source>
        <dbReference type="EMBL" id="SFV62684.1"/>
    </source>
</evidence>